<reference evidence="1 2" key="1">
    <citation type="submission" date="2024-04" db="EMBL/GenBank/DDBJ databases">
        <title>Tritrichomonas musculus Genome.</title>
        <authorList>
            <person name="Alves-Ferreira E."/>
            <person name="Grigg M."/>
            <person name="Lorenzi H."/>
            <person name="Galac M."/>
        </authorList>
    </citation>
    <scope>NUCLEOTIDE SEQUENCE [LARGE SCALE GENOMIC DNA]</scope>
    <source>
        <strain evidence="1 2">EAF2021</strain>
    </source>
</reference>
<keyword evidence="2" id="KW-1185">Reference proteome</keyword>
<organism evidence="1 2">
    <name type="scientific">Tritrichomonas musculus</name>
    <dbReference type="NCBI Taxonomy" id="1915356"/>
    <lineage>
        <taxon>Eukaryota</taxon>
        <taxon>Metamonada</taxon>
        <taxon>Parabasalia</taxon>
        <taxon>Tritrichomonadida</taxon>
        <taxon>Tritrichomonadidae</taxon>
        <taxon>Tritrichomonas</taxon>
    </lineage>
</organism>
<proteinExistence type="predicted"/>
<dbReference type="Proteomes" id="UP001470230">
    <property type="component" value="Unassembled WGS sequence"/>
</dbReference>
<protein>
    <recommendedName>
        <fullName evidence="3">DUF3447 domain-containing protein</fullName>
    </recommendedName>
</protein>
<comment type="caution">
    <text evidence="1">The sequence shown here is derived from an EMBL/GenBank/DDBJ whole genome shotgun (WGS) entry which is preliminary data.</text>
</comment>
<gene>
    <name evidence="1" type="ORF">M9Y10_010838</name>
</gene>
<accession>A0ABR2IN37</accession>
<evidence type="ECO:0000313" key="2">
    <source>
        <dbReference type="Proteomes" id="UP001470230"/>
    </source>
</evidence>
<evidence type="ECO:0008006" key="3">
    <source>
        <dbReference type="Google" id="ProtNLM"/>
    </source>
</evidence>
<sequence>MSLDELSLIKEEASNFLLKNKRKYHIYKLTHQRMKDLTKETYQDTLKFVNDNLDIFLADHSSAINFFGFIKNSISSNIRHLELIFDIVIHFIDEFKRLNVTENEMFSICIQYINYINYLFQKKIISISTIIEQSYQYPVLFINFLPEIREYDSEYAQLREKTFFQSIFGPLRESLTELLKSVNKDPQQHIKNREINYHPSTLHKSIREDDIDTFQSLLSKNSIDINHRIEYSFYERTQPHETSTSLIQTATIYGAQKIIKFLLLQPNLILDDNLVSYAYFSYDLNLIHYYEQKGCSLDNITYMPIYMHQKDILNYYIENFSDHISESNHEVKNAVQNLFDDDNSYNLLSYQDLQYPLLAYNYSIIKKVLPKIAFIVKKVELNHSKLCNIFSKYSNFLLISAGYQFDIFRFLCSQDEQSLDCYYFTAVECLRRNMNDAFKFLFSKISDNEYYLHLLLETSIVSNHDMANYLLDLQIKEMDENVHKNENSLYSKFSNIITFPIFILAIKNYNEDIIVKMFKLYHSIIENQNLLSLVSGMTKFLSNRMIFNLFDKIPFLYNNDDLLLLLESIKLYELAKFVKERREKEPNK</sequence>
<dbReference type="EMBL" id="JAPFFF010000016">
    <property type="protein sequence ID" value="KAK8865298.1"/>
    <property type="molecule type" value="Genomic_DNA"/>
</dbReference>
<evidence type="ECO:0000313" key="1">
    <source>
        <dbReference type="EMBL" id="KAK8865298.1"/>
    </source>
</evidence>
<name>A0ABR2IN37_9EUKA</name>